<proteinExistence type="predicted"/>
<name>A0A939NGI5_PRORE</name>
<dbReference type="Proteomes" id="UP000664477">
    <property type="component" value="Unassembled WGS sequence"/>
</dbReference>
<reference evidence="1" key="1">
    <citation type="submission" date="2021-03" db="EMBL/GenBank/DDBJ databases">
        <title>Molecular epidemiology and mechanisms of colistin and carbapenem resistance in Enterobacteriaceae from clinical isolates, the environment and porcine samples in Pretoria, South Africa.</title>
        <authorList>
            <person name="Bogoshi D."/>
            <person name="Mbelle N.M."/>
            <person name="Naidoo V."/>
            <person name="Osei Sekyere J."/>
        </authorList>
    </citation>
    <scope>NUCLEOTIDE SEQUENCE</scope>
    <source>
        <strain evidence="1">C052</strain>
    </source>
</reference>
<dbReference type="AlphaFoldDB" id="A0A939NGI5"/>
<protein>
    <submittedName>
        <fullName evidence="1">Uncharacterized protein</fullName>
    </submittedName>
</protein>
<accession>A0A939NGI5</accession>
<dbReference type="EMBL" id="JAGETQ010000068">
    <property type="protein sequence ID" value="MBO1916311.1"/>
    <property type="molecule type" value="Genomic_DNA"/>
</dbReference>
<evidence type="ECO:0000313" key="2">
    <source>
        <dbReference type="Proteomes" id="UP000664477"/>
    </source>
</evidence>
<sequence>MELIDNVKTKKGLHSGANLILDFKHSISSENKLPITSSLISKINHIDSHLFNVSKNIILNSNNINISTNLQSENDLSIIAGQNINIHDAQLVAKQSQSLIANNDLNLKQVNLTAKDST</sequence>
<gene>
    <name evidence="1" type="ORF">J4727_12545</name>
</gene>
<evidence type="ECO:0000313" key="1">
    <source>
        <dbReference type="EMBL" id="MBO1916311.1"/>
    </source>
</evidence>
<organism evidence="1 2">
    <name type="scientific">Providencia rettgeri</name>
    <dbReference type="NCBI Taxonomy" id="587"/>
    <lineage>
        <taxon>Bacteria</taxon>
        <taxon>Pseudomonadati</taxon>
        <taxon>Pseudomonadota</taxon>
        <taxon>Gammaproteobacteria</taxon>
        <taxon>Enterobacterales</taxon>
        <taxon>Morganellaceae</taxon>
        <taxon>Providencia</taxon>
    </lineage>
</organism>
<comment type="caution">
    <text evidence="1">The sequence shown here is derived from an EMBL/GenBank/DDBJ whole genome shotgun (WGS) entry which is preliminary data.</text>
</comment>